<dbReference type="Proteomes" id="UP000076744">
    <property type="component" value="Unassembled WGS sequence"/>
</dbReference>
<evidence type="ECO:0000313" key="1">
    <source>
        <dbReference type="EMBL" id="OAA69452.1"/>
    </source>
</evidence>
<name>A0A162JIE1_CORFA</name>
<dbReference type="Pfam" id="PF00106">
    <property type="entry name" value="adh_short"/>
    <property type="match status" value="1"/>
</dbReference>
<dbReference type="STRING" id="1081104.A0A162JIE1"/>
<organism evidence="1 2">
    <name type="scientific">Cordyceps fumosorosea (strain ARSEF 2679)</name>
    <name type="common">Isaria fumosorosea</name>
    <dbReference type="NCBI Taxonomy" id="1081104"/>
    <lineage>
        <taxon>Eukaryota</taxon>
        <taxon>Fungi</taxon>
        <taxon>Dikarya</taxon>
        <taxon>Ascomycota</taxon>
        <taxon>Pezizomycotina</taxon>
        <taxon>Sordariomycetes</taxon>
        <taxon>Hypocreomycetidae</taxon>
        <taxon>Hypocreales</taxon>
        <taxon>Cordycipitaceae</taxon>
        <taxon>Cordyceps</taxon>
    </lineage>
</organism>
<gene>
    <name evidence="1" type="ORF">ISF_02722</name>
</gene>
<dbReference type="PANTHER" id="PTHR43431:SF7">
    <property type="entry name" value="OXIDOREDUCTASE, SHORT CHAIN DEHYDROGENASE_REDUCTASE FAMILY (AFU_ORTHOLOGUE AFUA_5G14000)"/>
    <property type="match status" value="1"/>
</dbReference>
<dbReference type="Gene3D" id="3.40.50.720">
    <property type="entry name" value="NAD(P)-binding Rossmann-like Domain"/>
    <property type="match status" value="1"/>
</dbReference>
<dbReference type="GeneID" id="30019014"/>
<dbReference type="InterPro" id="IPR036291">
    <property type="entry name" value="NAD(P)-bd_dom_sf"/>
</dbReference>
<accession>A0A162JIE1</accession>
<keyword evidence="2" id="KW-1185">Reference proteome</keyword>
<dbReference type="InterPro" id="IPR002347">
    <property type="entry name" value="SDR_fam"/>
</dbReference>
<dbReference type="EMBL" id="AZHB01000005">
    <property type="protein sequence ID" value="OAA69452.1"/>
    <property type="molecule type" value="Genomic_DNA"/>
</dbReference>
<sequence>MAASPPFYAVVVGVGSGTGASVARLFARRGYPVALLARKDANLTPVVDAVTAAGGTALGIPTDVSDPASLDAAFAAVAATWPGARLAAAVYNAEAGFAYKPFLELTPEDLDRALATGAKGLFHFAQRTIPQLLDAVPSEEGKEQQHPPTLIVTGATAALRGSARFATFAAGKFAQRALAQSLAREFGPRGVHVAYAIIDGVIDTPWGKDRVANDGKADGKISPDAIAESYWHLHTQPRSAFTHELDLRPFVEKF</sequence>
<evidence type="ECO:0000313" key="2">
    <source>
        <dbReference type="Proteomes" id="UP000076744"/>
    </source>
</evidence>
<dbReference type="SUPFAM" id="SSF51735">
    <property type="entry name" value="NAD(P)-binding Rossmann-fold domains"/>
    <property type="match status" value="1"/>
</dbReference>
<comment type="caution">
    <text evidence="1">The sequence shown here is derived from an EMBL/GenBank/DDBJ whole genome shotgun (WGS) entry which is preliminary data.</text>
</comment>
<dbReference type="RefSeq" id="XP_018706056.1">
    <property type="nucleotide sequence ID" value="XM_018846328.1"/>
</dbReference>
<dbReference type="PANTHER" id="PTHR43431">
    <property type="entry name" value="OXIDOREDUCTASE, SHORT CHAIN DEHYDROGENASE/REDUCTASE FAMILY (AFU_ORTHOLOGUE AFUA_5G14000)"/>
    <property type="match status" value="1"/>
</dbReference>
<dbReference type="OrthoDB" id="5399006at2759"/>
<dbReference type="AlphaFoldDB" id="A0A162JIE1"/>
<protein>
    <submittedName>
        <fullName evidence="1">Short chain dehydrogenase</fullName>
    </submittedName>
</protein>
<proteinExistence type="predicted"/>
<reference evidence="1 2" key="1">
    <citation type="journal article" date="2016" name="Genome Biol. Evol.">
        <title>Divergent and convergent evolution of fungal pathogenicity.</title>
        <authorList>
            <person name="Shang Y."/>
            <person name="Xiao G."/>
            <person name="Zheng P."/>
            <person name="Cen K."/>
            <person name="Zhan S."/>
            <person name="Wang C."/>
        </authorList>
    </citation>
    <scope>NUCLEOTIDE SEQUENCE [LARGE SCALE GENOMIC DNA]</scope>
    <source>
        <strain evidence="1 2">ARSEF 2679</strain>
    </source>
</reference>